<reference evidence="22" key="3">
    <citation type="submission" date="2025-09" db="UniProtKB">
        <authorList>
            <consortium name="Ensembl"/>
        </authorList>
    </citation>
    <scope>IDENTIFICATION</scope>
</reference>
<evidence type="ECO:0000256" key="5">
    <source>
        <dbReference type="ARBA" id="ARBA00010811"/>
    </source>
</evidence>
<evidence type="ECO:0000256" key="10">
    <source>
        <dbReference type="ARBA" id="ARBA00022547"/>
    </source>
</evidence>
<dbReference type="GO" id="GO:0045259">
    <property type="term" value="C:proton-transporting ATP synthase complex"/>
    <property type="evidence" value="ECO:0007669"/>
    <property type="project" value="UniProtKB-KW"/>
</dbReference>
<evidence type="ECO:0000256" key="18">
    <source>
        <dbReference type="ARBA" id="ARBA00024925"/>
    </source>
</evidence>
<accession>A0A4W5LRP0</accession>
<dbReference type="PANTHER" id="PTHR11910">
    <property type="entry name" value="ATP SYNTHASE DELTA CHAIN"/>
    <property type="match status" value="1"/>
</dbReference>
<evidence type="ECO:0000313" key="23">
    <source>
        <dbReference type="Proteomes" id="UP000314982"/>
    </source>
</evidence>
<keyword evidence="14" id="KW-0406">Ion transport</keyword>
<evidence type="ECO:0000256" key="17">
    <source>
        <dbReference type="ARBA" id="ARBA00023310"/>
    </source>
</evidence>
<proteinExistence type="inferred from homology"/>
<reference evidence="23" key="1">
    <citation type="submission" date="2018-06" db="EMBL/GenBank/DDBJ databases">
        <title>Genome assembly of Danube salmon.</title>
        <authorList>
            <person name="Macqueen D.J."/>
            <person name="Gundappa M.K."/>
        </authorList>
    </citation>
    <scope>NUCLEOTIDE SEQUENCE [LARGE SCALE GENOMIC DNA]</scope>
</reference>
<dbReference type="CDD" id="cd06503">
    <property type="entry name" value="ATP-synt_Fo_b"/>
    <property type="match status" value="1"/>
</dbReference>
<dbReference type="NCBIfam" id="TIGR01144">
    <property type="entry name" value="ATP_synt_b"/>
    <property type="match status" value="1"/>
</dbReference>
<evidence type="ECO:0000256" key="21">
    <source>
        <dbReference type="SAM" id="Coils"/>
    </source>
</evidence>
<evidence type="ECO:0000256" key="12">
    <source>
        <dbReference type="ARBA" id="ARBA00022781"/>
    </source>
</evidence>
<evidence type="ECO:0000256" key="6">
    <source>
        <dbReference type="ARBA" id="ARBA00015256"/>
    </source>
</evidence>
<dbReference type="SUPFAM" id="SSF81573">
    <property type="entry name" value="F1F0 ATP synthase subunit B, membrane domain"/>
    <property type="match status" value="1"/>
</dbReference>
<evidence type="ECO:0000256" key="13">
    <source>
        <dbReference type="ARBA" id="ARBA00022989"/>
    </source>
</evidence>
<dbReference type="Proteomes" id="UP000314982">
    <property type="component" value="Unassembled WGS sequence"/>
</dbReference>
<evidence type="ECO:0000256" key="14">
    <source>
        <dbReference type="ARBA" id="ARBA00023065"/>
    </source>
</evidence>
<dbReference type="InterPro" id="IPR026015">
    <property type="entry name" value="ATP_synth_OSCP/delta_N_sf"/>
</dbReference>
<evidence type="ECO:0000256" key="15">
    <source>
        <dbReference type="ARBA" id="ARBA00023136"/>
    </source>
</evidence>
<dbReference type="Ensembl" id="ENSHHUT00000029778.1">
    <property type="protein sequence ID" value="ENSHHUP00000028593.1"/>
    <property type="gene ID" value="ENSHHUG00000018227.1"/>
</dbReference>
<dbReference type="InterPro" id="IPR005864">
    <property type="entry name" value="ATP_synth_F0_bsu_bac"/>
</dbReference>
<keyword evidence="11" id="KW-0812">Transmembrane</keyword>
<comment type="similarity">
    <text evidence="3">Belongs to the ATPase delta chain family.</text>
</comment>
<evidence type="ECO:0000256" key="7">
    <source>
        <dbReference type="ARBA" id="ARBA00022448"/>
    </source>
</evidence>
<keyword evidence="7" id="KW-0813">Transport</keyword>
<evidence type="ECO:0000256" key="20">
    <source>
        <dbReference type="ARBA" id="ARBA00033369"/>
    </source>
</evidence>
<dbReference type="GeneTree" id="ENSGT00390000015060"/>
<dbReference type="GO" id="GO:0005886">
    <property type="term" value="C:plasma membrane"/>
    <property type="evidence" value="ECO:0007669"/>
    <property type="project" value="UniProtKB-SubCell"/>
</dbReference>
<feature type="coiled-coil region" evidence="21">
    <location>
        <begin position="12"/>
        <end position="57"/>
    </location>
</feature>
<evidence type="ECO:0000256" key="2">
    <source>
        <dbReference type="ARBA" id="ARBA00004236"/>
    </source>
</evidence>
<evidence type="ECO:0000256" key="1">
    <source>
        <dbReference type="ARBA" id="ARBA00004167"/>
    </source>
</evidence>
<evidence type="ECO:0000256" key="19">
    <source>
        <dbReference type="ARBA" id="ARBA00025198"/>
    </source>
</evidence>
<evidence type="ECO:0000256" key="16">
    <source>
        <dbReference type="ARBA" id="ARBA00023268"/>
    </source>
</evidence>
<protein>
    <recommendedName>
        <fullName evidence="6">ATP synthase subunit b-delta</fullName>
    </recommendedName>
    <alternativeName>
        <fullName evidence="20">Oligomycin sensitivity conferral protein</fullName>
    </alternativeName>
</protein>
<evidence type="ECO:0000256" key="11">
    <source>
        <dbReference type="ARBA" id="ARBA00022692"/>
    </source>
</evidence>
<evidence type="ECO:0000256" key="9">
    <source>
        <dbReference type="ARBA" id="ARBA00022519"/>
    </source>
</evidence>
<evidence type="ECO:0000256" key="8">
    <source>
        <dbReference type="ARBA" id="ARBA00022475"/>
    </source>
</evidence>
<dbReference type="NCBIfam" id="TIGR01145">
    <property type="entry name" value="ATP_synt_delta"/>
    <property type="match status" value="1"/>
</dbReference>
<dbReference type="InterPro" id="IPR002146">
    <property type="entry name" value="ATP_synth_b/b'su_bac/chlpt"/>
</dbReference>
<dbReference type="NCBIfam" id="NF004402">
    <property type="entry name" value="PRK05758.2-2"/>
    <property type="match status" value="1"/>
</dbReference>
<keyword evidence="17" id="KW-0066">ATP synthesis</keyword>
<name>A0A4W5LRP0_9TELE</name>
<keyword evidence="13" id="KW-1133">Transmembrane helix</keyword>
<evidence type="ECO:0000256" key="4">
    <source>
        <dbReference type="ARBA" id="ARBA00010377"/>
    </source>
</evidence>
<dbReference type="FunFam" id="1.20.5.620:FF:000001">
    <property type="entry name" value="ATP synthase subunit b"/>
    <property type="match status" value="1"/>
</dbReference>
<comment type="subcellular location">
    <subcellularLocation>
        <location evidence="2">Cell membrane</location>
    </subcellularLocation>
    <subcellularLocation>
        <location evidence="1">Membrane</location>
        <topology evidence="1">Single-pass membrane protein</topology>
    </subcellularLocation>
</comment>
<dbReference type="GO" id="GO:0046933">
    <property type="term" value="F:proton-transporting ATP synthase activity, rotational mechanism"/>
    <property type="evidence" value="ECO:0007669"/>
    <property type="project" value="InterPro"/>
</dbReference>
<keyword evidence="8" id="KW-1003">Cell membrane</keyword>
<dbReference type="HAMAP" id="MF_01416">
    <property type="entry name" value="ATP_synth_delta_bact"/>
    <property type="match status" value="1"/>
</dbReference>
<dbReference type="SUPFAM" id="SSF47928">
    <property type="entry name" value="N-terminal domain of the delta subunit of the F1F0-ATP synthase"/>
    <property type="match status" value="1"/>
</dbReference>
<evidence type="ECO:0000313" key="22">
    <source>
        <dbReference type="Ensembl" id="ENSHHUP00000028593.1"/>
    </source>
</evidence>
<organism evidence="22 23">
    <name type="scientific">Hucho hucho</name>
    <name type="common">huchen</name>
    <dbReference type="NCBI Taxonomy" id="62062"/>
    <lineage>
        <taxon>Eukaryota</taxon>
        <taxon>Metazoa</taxon>
        <taxon>Chordata</taxon>
        <taxon>Craniata</taxon>
        <taxon>Vertebrata</taxon>
        <taxon>Euteleostomi</taxon>
        <taxon>Actinopterygii</taxon>
        <taxon>Neopterygii</taxon>
        <taxon>Teleostei</taxon>
        <taxon>Protacanthopterygii</taxon>
        <taxon>Salmoniformes</taxon>
        <taxon>Salmonidae</taxon>
        <taxon>Salmoninae</taxon>
        <taxon>Hucho</taxon>
    </lineage>
</organism>
<keyword evidence="21" id="KW-0175">Coiled coil</keyword>
<evidence type="ECO:0000256" key="3">
    <source>
        <dbReference type="ARBA" id="ARBA00007046"/>
    </source>
</evidence>
<keyword evidence="15" id="KW-0472">Membrane</keyword>
<keyword evidence="23" id="KW-1185">Reference proteome</keyword>
<dbReference type="Gene3D" id="1.20.5.620">
    <property type="entry name" value="F1F0 ATP synthase subunit B, membrane domain"/>
    <property type="match status" value="1"/>
</dbReference>
<keyword evidence="16" id="KW-0511">Multifunctional enzyme</keyword>
<comment type="similarity">
    <text evidence="4">In the C-terminal section; belongs to the ATPase delta chain family.</text>
</comment>
<comment type="function">
    <text evidence="18">This fusion protein includes a component of the F(0) channel (subunit b) and of the F(1) subunit (subunit delta). Two copies of subunit b and one of delta together form the peripheral 'stator' stalk which links F(1) to F(0).</text>
</comment>
<dbReference type="PRINTS" id="PR00125">
    <property type="entry name" value="ATPASEDELTA"/>
</dbReference>
<dbReference type="STRING" id="62062.ENSHHUP00000028593"/>
<comment type="function">
    <text evidence="19">F(1)F(0) ATP synthase produces ATP from ADP in the presence of a proton or sodium gradient. F-type ATPases consist of two structural domains, F(1) containing the extramembraneous catalytic core and F(0) containing the membrane proton channel, linked together by a central stalk and a peripheral stalk. During catalysis, ATP synthesis in the catalytic domain of F(1) is coupled via a rotary mechanism of the central stalk subunits to proton translocation.</text>
</comment>
<dbReference type="InterPro" id="IPR000711">
    <property type="entry name" value="ATPase_OSCP/dsu"/>
</dbReference>
<sequence>MDERAKRIADGLAAAERGKQDLEAAEKRVADELRQAKQQATELILSAEKRANQIVEEAKDAARTEGAKLVADAKAQIDQEVLRAKESLREQVSSLVVNGRSFKQLMAELITVARPYAEAVYSLAAEQQSQAKWSDALAWLAAMVTNPDVAQVVTNPKHTAQEVEALLLDVLGERSNNDIKQFVVTLIENHRLTLLPEIAGQFELLRAKAEGVIDAVVETAFPLTDAQQTDLIAALTNKYGKTVRIEVRTVADLIGGVRILIGDDVIDASVSGKLCRDT</sequence>
<keyword evidence="9" id="KW-0997">Cell inner membrane</keyword>
<reference evidence="22" key="2">
    <citation type="submission" date="2025-08" db="UniProtKB">
        <authorList>
            <consortium name="Ensembl"/>
        </authorList>
    </citation>
    <scope>IDENTIFICATION</scope>
</reference>
<dbReference type="Pfam" id="PF00430">
    <property type="entry name" value="ATP-synt_B"/>
    <property type="match status" value="1"/>
</dbReference>
<comment type="similarity">
    <text evidence="5">In the N-terminal section; belongs to the ATPase B chain family.</text>
</comment>
<keyword evidence="10" id="KW-0138">CF(0)</keyword>
<dbReference type="AlphaFoldDB" id="A0A4W5LRP0"/>
<keyword evidence="12" id="KW-0375">Hydrogen ion transport</keyword>
<dbReference type="InterPro" id="IPR028987">
    <property type="entry name" value="ATP_synth_B-like_membr_sf"/>
</dbReference>
<dbReference type="Gene3D" id="1.10.520.20">
    <property type="entry name" value="N-terminal domain of the delta subunit of the F1F0-ATP synthase"/>
    <property type="match status" value="1"/>
</dbReference>
<dbReference type="Pfam" id="PF00213">
    <property type="entry name" value="OSCP"/>
    <property type="match status" value="1"/>
</dbReference>